<evidence type="ECO:0000256" key="5">
    <source>
        <dbReference type="ARBA" id="ARBA00022679"/>
    </source>
</evidence>
<keyword evidence="7" id="KW-0902">Two-component regulatory system</keyword>
<name>W9E8W8_9THEO</name>
<organism evidence="11 12">
    <name type="scientific">Thermoanaerobacterium aotearoense SCUT27</name>
    <dbReference type="NCBI Taxonomy" id="1421016"/>
    <lineage>
        <taxon>Bacteria</taxon>
        <taxon>Bacillati</taxon>
        <taxon>Bacillota</taxon>
        <taxon>Clostridia</taxon>
        <taxon>Thermoanaerobacterales</taxon>
        <taxon>Thermoanaerobacteraceae</taxon>
        <taxon>Thermoanaerobacterium</taxon>
    </lineage>
</organism>
<dbReference type="SUPFAM" id="SSF47384">
    <property type="entry name" value="Homodimeric domain of signal transducing histidine kinase"/>
    <property type="match status" value="1"/>
</dbReference>
<dbReference type="InterPro" id="IPR003594">
    <property type="entry name" value="HATPase_dom"/>
</dbReference>
<evidence type="ECO:0000259" key="9">
    <source>
        <dbReference type="PROSITE" id="PS50109"/>
    </source>
</evidence>
<dbReference type="CDD" id="cd00075">
    <property type="entry name" value="HATPase"/>
    <property type="match status" value="1"/>
</dbReference>
<comment type="catalytic activity">
    <reaction evidence="1">
        <text>ATP + protein L-histidine = ADP + protein N-phospho-L-histidine.</text>
        <dbReference type="EC" id="2.7.13.3"/>
    </reaction>
</comment>
<keyword evidence="8" id="KW-0812">Transmembrane</keyword>
<evidence type="ECO:0000313" key="12">
    <source>
        <dbReference type="Proteomes" id="UP000019481"/>
    </source>
</evidence>
<dbReference type="Gene3D" id="3.30.565.10">
    <property type="entry name" value="Histidine kinase-like ATPase, C-terminal domain"/>
    <property type="match status" value="1"/>
</dbReference>
<dbReference type="EC" id="2.7.13.3" evidence="3"/>
<comment type="subcellular location">
    <subcellularLocation>
        <location evidence="2">Membrane</location>
    </subcellularLocation>
</comment>
<dbReference type="PRINTS" id="PR00344">
    <property type="entry name" value="BCTRLSENSOR"/>
</dbReference>
<dbReference type="SUPFAM" id="SSF158472">
    <property type="entry name" value="HAMP domain-like"/>
    <property type="match status" value="1"/>
</dbReference>
<evidence type="ECO:0000256" key="8">
    <source>
        <dbReference type="SAM" id="Phobius"/>
    </source>
</evidence>
<dbReference type="PANTHER" id="PTHR45453">
    <property type="entry name" value="PHOSPHATE REGULON SENSOR PROTEIN PHOR"/>
    <property type="match status" value="1"/>
</dbReference>
<dbReference type="Gene3D" id="6.10.340.10">
    <property type="match status" value="1"/>
</dbReference>
<dbReference type="InterPro" id="IPR004358">
    <property type="entry name" value="Sig_transdc_His_kin-like_C"/>
</dbReference>
<dbReference type="GO" id="GO:0005886">
    <property type="term" value="C:plasma membrane"/>
    <property type="evidence" value="ECO:0007669"/>
    <property type="project" value="TreeGrafter"/>
</dbReference>
<dbReference type="GO" id="GO:0000155">
    <property type="term" value="F:phosphorelay sensor kinase activity"/>
    <property type="evidence" value="ECO:0007669"/>
    <property type="project" value="InterPro"/>
</dbReference>
<dbReference type="Proteomes" id="UP000019481">
    <property type="component" value="Unassembled WGS sequence"/>
</dbReference>
<dbReference type="PROSITE" id="PS50109">
    <property type="entry name" value="HIS_KIN"/>
    <property type="match status" value="1"/>
</dbReference>
<dbReference type="InterPro" id="IPR003660">
    <property type="entry name" value="HAMP_dom"/>
</dbReference>
<dbReference type="Pfam" id="PF02518">
    <property type="entry name" value="HATPase_c"/>
    <property type="match status" value="1"/>
</dbReference>
<comment type="caution">
    <text evidence="11">The sequence shown here is derived from an EMBL/GenBank/DDBJ whole genome shotgun (WGS) entry which is preliminary data.</text>
</comment>
<dbReference type="EMBL" id="AYSN01000036">
    <property type="protein sequence ID" value="ETO38343.1"/>
    <property type="molecule type" value="Genomic_DNA"/>
</dbReference>
<dbReference type="InterPro" id="IPR003661">
    <property type="entry name" value="HisK_dim/P_dom"/>
</dbReference>
<dbReference type="InterPro" id="IPR005467">
    <property type="entry name" value="His_kinase_dom"/>
</dbReference>
<dbReference type="Pfam" id="PF00672">
    <property type="entry name" value="HAMP"/>
    <property type="match status" value="1"/>
</dbReference>
<dbReference type="SMART" id="SM00388">
    <property type="entry name" value="HisKA"/>
    <property type="match status" value="1"/>
</dbReference>
<dbReference type="Pfam" id="PF00512">
    <property type="entry name" value="HisKA"/>
    <property type="match status" value="1"/>
</dbReference>
<keyword evidence="6 11" id="KW-0418">Kinase</keyword>
<dbReference type="AlphaFoldDB" id="W9E8W8"/>
<evidence type="ECO:0000259" key="10">
    <source>
        <dbReference type="PROSITE" id="PS50885"/>
    </source>
</evidence>
<reference evidence="11 12" key="1">
    <citation type="journal article" date="2014" name="Genome Announc.">
        <title>Draft Genome Sequence of an Anaerobic, Thermophilic Bacterium, Thermoanaerobacterium aotearoense SCUT27, Isolated from a Hot Spring in China.</title>
        <authorList>
            <person name="Ai H."/>
            <person name="Zhang J."/>
            <person name="Yang M."/>
            <person name="Yu P."/>
            <person name="Li S."/>
            <person name="Zhu M."/>
            <person name="Dong H."/>
            <person name="Wang S."/>
            <person name="Wang J."/>
        </authorList>
    </citation>
    <scope>NUCLEOTIDE SEQUENCE [LARGE SCALE GENOMIC DNA]</scope>
    <source>
        <strain evidence="11 12">SCUT27</strain>
    </source>
</reference>
<feature type="domain" description="HAMP" evidence="10">
    <location>
        <begin position="184"/>
        <end position="237"/>
    </location>
</feature>
<evidence type="ECO:0000313" key="11">
    <source>
        <dbReference type="EMBL" id="ETO38343.1"/>
    </source>
</evidence>
<keyword evidence="8" id="KW-1133">Transmembrane helix</keyword>
<proteinExistence type="predicted"/>
<feature type="transmembrane region" description="Helical" evidence="8">
    <location>
        <begin position="21"/>
        <end position="44"/>
    </location>
</feature>
<evidence type="ECO:0000256" key="2">
    <source>
        <dbReference type="ARBA" id="ARBA00004370"/>
    </source>
</evidence>
<dbReference type="GO" id="GO:0016036">
    <property type="term" value="P:cellular response to phosphate starvation"/>
    <property type="evidence" value="ECO:0007669"/>
    <property type="project" value="TreeGrafter"/>
</dbReference>
<dbReference type="SUPFAM" id="SSF55874">
    <property type="entry name" value="ATPase domain of HSP90 chaperone/DNA topoisomerase II/histidine kinase"/>
    <property type="match status" value="1"/>
</dbReference>
<dbReference type="PROSITE" id="PS50885">
    <property type="entry name" value="HAMP"/>
    <property type="match status" value="1"/>
</dbReference>
<dbReference type="GO" id="GO:0004721">
    <property type="term" value="F:phosphoprotein phosphatase activity"/>
    <property type="evidence" value="ECO:0007669"/>
    <property type="project" value="TreeGrafter"/>
</dbReference>
<dbReference type="Gene3D" id="1.10.287.130">
    <property type="match status" value="1"/>
</dbReference>
<keyword evidence="8" id="KW-0472">Membrane</keyword>
<evidence type="ECO:0000256" key="6">
    <source>
        <dbReference type="ARBA" id="ARBA00022777"/>
    </source>
</evidence>
<evidence type="ECO:0000256" key="4">
    <source>
        <dbReference type="ARBA" id="ARBA00022553"/>
    </source>
</evidence>
<feature type="domain" description="Histidine kinase" evidence="9">
    <location>
        <begin position="245"/>
        <end position="459"/>
    </location>
</feature>
<dbReference type="CDD" id="cd06225">
    <property type="entry name" value="HAMP"/>
    <property type="match status" value="1"/>
</dbReference>
<dbReference type="PANTHER" id="PTHR45453:SF1">
    <property type="entry name" value="PHOSPHATE REGULON SENSOR PROTEIN PHOR"/>
    <property type="match status" value="1"/>
</dbReference>
<accession>W9E8W8</accession>
<dbReference type="SMART" id="SM00387">
    <property type="entry name" value="HATPase_c"/>
    <property type="match status" value="1"/>
</dbReference>
<dbReference type="SMART" id="SM00304">
    <property type="entry name" value="HAMP"/>
    <property type="match status" value="1"/>
</dbReference>
<dbReference type="InterPro" id="IPR036097">
    <property type="entry name" value="HisK_dim/P_sf"/>
</dbReference>
<feature type="transmembrane region" description="Helical" evidence="8">
    <location>
        <begin position="163"/>
        <end position="182"/>
    </location>
</feature>
<dbReference type="InterPro" id="IPR036890">
    <property type="entry name" value="HATPase_C_sf"/>
</dbReference>
<sequence length="459" mass="51409">MGQVINLVKKMIKNDIRTKTAASFISIALLSIVVFSITINILIINNFGIYIKQSANAEFDNIATLIAETYKETGNWDDTSSRIAHSLMMSGYGIVVRDLKGNEVMKIASMFSMMGLANNSKTSTKTLPVVVDGKKVAYVDITYTGTMPMNKLDYKFLYDVNKYIALITILTIALVFIISLYVSKYLTKPILNIAKVASKLENGDYDVRVEDIPKEEELLTLTAAINHLGASLKSQGMLRVQMTQNIAHELRTPLSTLKSHLEAIIDGVWEPSKERIESLYEEVVRLSNLINDIELLNKIEIDNLKINKARFNLSELIKILLINYESIFVNKNQHLEKNIEDDIFVNADKDRLSEVLINLLTNANKYTGEGGNIKVRLYSEGQYAVITVSDNGIGISKEDLPFIYERFYRSEKSRSRDYGGSGLGLSIAKAIIKAHNGTINVESILNEGTKFTVKLPLDL</sequence>
<dbReference type="FunFam" id="3.30.565.10:FF:000006">
    <property type="entry name" value="Sensor histidine kinase WalK"/>
    <property type="match status" value="1"/>
</dbReference>
<evidence type="ECO:0000256" key="1">
    <source>
        <dbReference type="ARBA" id="ARBA00000085"/>
    </source>
</evidence>
<gene>
    <name evidence="11" type="ORF">V518_1441</name>
</gene>
<dbReference type="InterPro" id="IPR050351">
    <property type="entry name" value="BphY/WalK/GraS-like"/>
</dbReference>
<evidence type="ECO:0000256" key="3">
    <source>
        <dbReference type="ARBA" id="ARBA00012438"/>
    </source>
</evidence>
<protein>
    <recommendedName>
        <fullName evidence="3">histidine kinase</fullName>
        <ecNumber evidence="3">2.7.13.3</ecNumber>
    </recommendedName>
</protein>
<evidence type="ECO:0000256" key="7">
    <source>
        <dbReference type="ARBA" id="ARBA00023012"/>
    </source>
</evidence>
<keyword evidence="12" id="KW-1185">Reference proteome</keyword>
<keyword evidence="5" id="KW-0808">Transferase</keyword>
<dbReference type="PATRIC" id="fig|1421016.3.peg.1469"/>
<keyword evidence="4" id="KW-0597">Phosphoprotein</keyword>
<dbReference type="CDD" id="cd00082">
    <property type="entry name" value="HisKA"/>
    <property type="match status" value="1"/>
</dbReference>